<accession>A7SBU8</accession>
<name>A7SBU8_NEMVE</name>
<dbReference type="HOGENOM" id="CLU_2645120_0_0_1"/>
<proteinExistence type="predicted"/>
<feature type="region of interest" description="Disordered" evidence="1">
    <location>
        <begin position="1"/>
        <end position="77"/>
    </location>
</feature>
<dbReference type="InParanoid" id="A7SBU8"/>
<keyword evidence="3" id="KW-1185">Reference proteome</keyword>
<evidence type="ECO:0000313" key="2">
    <source>
        <dbReference type="EMBL" id="EDO38857.1"/>
    </source>
</evidence>
<sequence>PIPTPSSHKHDIPQPLFSYTRHPIPTPSSHYVIPSPTLSSHKHDIPSPPPPLSHKHDIPSPAPLLINTTSPSPPLFS</sequence>
<evidence type="ECO:0000256" key="1">
    <source>
        <dbReference type="SAM" id="MobiDB-lite"/>
    </source>
</evidence>
<dbReference type="EMBL" id="DS469618">
    <property type="protein sequence ID" value="EDO38857.1"/>
    <property type="molecule type" value="Genomic_DNA"/>
</dbReference>
<protein>
    <submittedName>
        <fullName evidence="2">Uncharacterized protein</fullName>
    </submittedName>
</protein>
<evidence type="ECO:0000313" key="3">
    <source>
        <dbReference type="Proteomes" id="UP000001593"/>
    </source>
</evidence>
<dbReference type="PhylomeDB" id="A7SBU8"/>
<organism evidence="2 3">
    <name type="scientific">Nematostella vectensis</name>
    <name type="common">Starlet sea anemone</name>
    <dbReference type="NCBI Taxonomy" id="45351"/>
    <lineage>
        <taxon>Eukaryota</taxon>
        <taxon>Metazoa</taxon>
        <taxon>Cnidaria</taxon>
        <taxon>Anthozoa</taxon>
        <taxon>Hexacorallia</taxon>
        <taxon>Actiniaria</taxon>
        <taxon>Edwardsiidae</taxon>
        <taxon>Nematostella</taxon>
    </lineage>
</organism>
<gene>
    <name evidence="2" type="ORF">NEMVEDRAFT_v1g112523</name>
</gene>
<reference evidence="2 3" key="1">
    <citation type="journal article" date="2007" name="Science">
        <title>Sea anemone genome reveals ancestral eumetazoan gene repertoire and genomic organization.</title>
        <authorList>
            <person name="Putnam N.H."/>
            <person name="Srivastava M."/>
            <person name="Hellsten U."/>
            <person name="Dirks B."/>
            <person name="Chapman J."/>
            <person name="Salamov A."/>
            <person name="Terry A."/>
            <person name="Shapiro H."/>
            <person name="Lindquist E."/>
            <person name="Kapitonov V.V."/>
            <person name="Jurka J."/>
            <person name="Genikhovich G."/>
            <person name="Grigoriev I.V."/>
            <person name="Lucas S.M."/>
            <person name="Steele R.E."/>
            <person name="Finnerty J.R."/>
            <person name="Technau U."/>
            <person name="Martindale M.Q."/>
            <person name="Rokhsar D.S."/>
        </authorList>
    </citation>
    <scope>NUCLEOTIDE SEQUENCE [LARGE SCALE GENOMIC DNA]</scope>
    <source>
        <strain evidence="3">CH2 X CH6</strain>
    </source>
</reference>
<feature type="non-terminal residue" evidence="2">
    <location>
        <position position="1"/>
    </location>
</feature>
<dbReference type="AlphaFoldDB" id="A7SBU8"/>
<dbReference type="Proteomes" id="UP000001593">
    <property type="component" value="Unassembled WGS sequence"/>
</dbReference>